<comment type="similarity">
    <text evidence="1 3">Belongs to the D-glutamate cyclase family.</text>
</comment>
<evidence type="ECO:0000256" key="2">
    <source>
        <dbReference type="ARBA" id="ARBA00023239"/>
    </source>
</evidence>
<evidence type="ECO:0000313" key="4">
    <source>
        <dbReference type="EMBL" id="RKO65857.1"/>
    </source>
</evidence>
<dbReference type="Gene3D" id="3.40.1640.10">
    <property type="entry name" value="PSTPO5379-like"/>
    <property type="match status" value="1"/>
</dbReference>
<proteinExistence type="inferred from homology"/>
<dbReference type="PANTHER" id="PTHR32022:SF10">
    <property type="entry name" value="D-GLUTAMATE CYCLASE, MITOCHONDRIAL"/>
    <property type="match status" value="1"/>
</dbReference>
<evidence type="ECO:0000256" key="3">
    <source>
        <dbReference type="HAMAP-Rule" id="MF_01830"/>
    </source>
</evidence>
<dbReference type="Proteomes" id="UP000271256">
    <property type="component" value="Unassembled WGS sequence"/>
</dbReference>
<organism evidence="4 5">
    <name type="scientific">Desulfofundulus salinus</name>
    <dbReference type="NCBI Taxonomy" id="2419843"/>
    <lineage>
        <taxon>Bacteria</taxon>
        <taxon>Bacillati</taxon>
        <taxon>Bacillota</taxon>
        <taxon>Clostridia</taxon>
        <taxon>Eubacteriales</taxon>
        <taxon>Peptococcaceae</taxon>
        <taxon>Desulfofundulus</taxon>
    </lineage>
</organism>
<dbReference type="GO" id="GO:0016829">
    <property type="term" value="F:lyase activity"/>
    <property type="evidence" value="ECO:0007669"/>
    <property type="project" value="UniProtKB-KW"/>
</dbReference>
<name>A0A494WY94_9FIRM</name>
<dbReference type="HAMAP" id="MF_01830">
    <property type="entry name" value="Hydro_lyase"/>
    <property type="match status" value="1"/>
</dbReference>
<keyword evidence="5" id="KW-1185">Reference proteome</keyword>
<dbReference type="NCBIfam" id="NF003969">
    <property type="entry name" value="PRK05463.1"/>
    <property type="match status" value="1"/>
</dbReference>
<dbReference type="EMBL" id="RBWE01000001">
    <property type="protein sequence ID" value="RKO65857.1"/>
    <property type="molecule type" value="Genomic_DNA"/>
</dbReference>
<dbReference type="OrthoDB" id="149585at2"/>
<sequence>MLDNLGAQNLSPAELRSAIRKGDYNRPTPGLASGYAQANLVILPKDLAFDFLLFCQRNPKPCPVLDVTEVGDPEPKFAAPGADLRTDLPRYRVYEYGQMVAEVTNITDYWRDDLVAFLLGCSFTFEEALLNAGVPVRHIEEGKNVPMFITGISCRQAGPFHGPLVVSMRPIPAHLVIRAVQVTSRYPAVHGAPVHIGQPELIGIKDLNRPDFGDAVTIYPGEVPVFWACGVTPQAVAMAAKPELMITHAPGHMFITDLRDQDLAVI</sequence>
<dbReference type="InterPro" id="IPR038021">
    <property type="entry name" value="Putative_hydro-lyase"/>
</dbReference>
<dbReference type="EC" id="4.2.1.-" evidence="3"/>
<reference evidence="4 5" key="1">
    <citation type="submission" date="2018-10" db="EMBL/GenBank/DDBJ databases">
        <authorList>
            <person name="Grouzdev D.S."/>
            <person name="Krutkina M.S."/>
            <person name="Tourova T.P."/>
            <person name="Nazina T.N."/>
        </authorList>
    </citation>
    <scope>NUCLEOTIDE SEQUENCE [LARGE SCALE GENOMIC DNA]</scope>
    <source>
        <strain evidence="4 5">435</strain>
    </source>
</reference>
<dbReference type="AlphaFoldDB" id="A0A494WY94"/>
<accession>A0A494WY94</accession>
<keyword evidence="2 3" id="KW-0456">Lyase</keyword>
<dbReference type="PANTHER" id="PTHR32022">
    <property type="entry name" value="D-GLUTAMATE CYCLASE, MITOCHONDRIAL"/>
    <property type="match status" value="1"/>
</dbReference>
<dbReference type="Gene3D" id="3.30.2040.10">
    <property type="entry name" value="PSTPO5379-like domain"/>
    <property type="match status" value="1"/>
</dbReference>
<dbReference type="FunFam" id="3.30.2040.10:FF:000001">
    <property type="entry name" value="D-glutamate cyclase, mitochondrial"/>
    <property type="match status" value="1"/>
</dbReference>
<gene>
    <name evidence="4" type="ORF">D7024_02050</name>
</gene>
<comment type="caution">
    <text evidence="4">The sequence shown here is derived from an EMBL/GenBank/DDBJ whole genome shotgun (WGS) entry which is preliminary data.</text>
</comment>
<dbReference type="SUPFAM" id="SSF160920">
    <property type="entry name" value="PSTPO5379-like"/>
    <property type="match status" value="1"/>
</dbReference>
<evidence type="ECO:0000313" key="5">
    <source>
        <dbReference type="Proteomes" id="UP000271256"/>
    </source>
</evidence>
<protein>
    <recommendedName>
        <fullName evidence="3">Putative hydro-lyase D7024_02050</fullName>
        <ecNumber evidence="3">4.2.1.-</ecNumber>
    </recommendedName>
</protein>
<evidence type="ECO:0000256" key="1">
    <source>
        <dbReference type="ARBA" id="ARBA00007896"/>
    </source>
</evidence>
<dbReference type="RefSeq" id="WP_121450323.1">
    <property type="nucleotide sequence ID" value="NZ_RBWE01000001.1"/>
</dbReference>
<dbReference type="Pfam" id="PF07286">
    <property type="entry name" value="D-Glu_cyclase"/>
    <property type="match status" value="1"/>
</dbReference>
<dbReference type="PIRSF" id="PIRSF029755">
    <property type="entry name" value="UCP029755"/>
    <property type="match status" value="1"/>
</dbReference>
<dbReference type="InterPro" id="IPR009906">
    <property type="entry name" value="D-Glu_cyclase"/>
</dbReference>
<dbReference type="InterPro" id="IPR016938">
    <property type="entry name" value="UPF0317"/>
</dbReference>